<evidence type="ECO:0000256" key="5">
    <source>
        <dbReference type="ARBA" id="ARBA00023163"/>
    </source>
</evidence>
<evidence type="ECO:0000256" key="7">
    <source>
        <dbReference type="PROSITE-ProRule" id="PRU01091"/>
    </source>
</evidence>
<evidence type="ECO:0000256" key="4">
    <source>
        <dbReference type="ARBA" id="ARBA00023125"/>
    </source>
</evidence>
<dbReference type="GO" id="GO:0005829">
    <property type="term" value="C:cytosol"/>
    <property type="evidence" value="ECO:0007669"/>
    <property type="project" value="TreeGrafter"/>
</dbReference>
<dbReference type="InterPro" id="IPR036388">
    <property type="entry name" value="WH-like_DNA-bd_sf"/>
</dbReference>
<dbReference type="Proteomes" id="UP000316425">
    <property type="component" value="Unassembled WGS sequence"/>
</dbReference>
<feature type="domain" description="Response regulatory" evidence="8">
    <location>
        <begin position="1"/>
        <end position="101"/>
    </location>
</feature>
<dbReference type="OrthoDB" id="9790442at2"/>
<name>A0A556PDX2_9BACI</name>
<evidence type="ECO:0000256" key="3">
    <source>
        <dbReference type="ARBA" id="ARBA00023015"/>
    </source>
</evidence>
<evidence type="ECO:0000259" key="8">
    <source>
        <dbReference type="PROSITE" id="PS50110"/>
    </source>
</evidence>
<dbReference type="GO" id="GO:0000156">
    <property type="term" value="F:phosphorelay response regulator activity"/>
    <property type="evidence" value="ECO:0007669"/>
    <property type="project" value="TreeGrafter"/>
</dbReference>
<organism evidence="10 11">
    <name type="scientific">Allobacillus salarius</name>
    <dbReference type="NCBI Taxonomy" id="1955272"/>
    <lineage>
        <taxon>Bacteria</taxon>
        <taxon>Bacillati</taxon>
        <taxon>Bacillota</taxon>
        <taxon>Bacilli</taxon>
        <taxon>Bacillales</taxon>
        <taxon>Bacillaceae</taxon>
        <taxon>Allobacillus</taxon>
    </lineage>
</organism>
<dbReference type="CDD" id="cd00383">
    <property type="entry name" value="trans_reg_C"/>
    <property type="match status" value="1"/>
</dbReference>
<dbReference type="EMBL" id="VMHE01000018">
    <property type="protein sequence ID" value="TSJ62595.1"/>
    <property type="molecule type" value="Genomic_DNA"/>
</dbReference>
<dbReference type="Pfam" id="PF00072">
    <property type="entry name" value="Response_reg"/>
    <property type="match status" value="1"/>
</dbReference>
<dbReference type="Pfam" id="PF00486">
    <property type="entry name" value="Trans_reg_C"/>
    <property type="match status" value="1"/>
</dbReference>
<feature type="modified residue" description="4-aspartylphosphate" evidence="6">
    <location>
        <position position="37"/>
    </location>
</feature>
<protein>
    <submittedName>
        <fullName evidence="10">Response regulator transcription factor</fullName>
    </submittedName>
</protein>
<keyword evidence="2" id="KW-0902">Two-component regulatory system</keyword>
<dbReference type="GO" id="GO:0032993">
    <property type="term" value="C:protein-DNA complex"/>
    <property type="evidence" value="ECO:0007669"/>
    <property type="project" value="TreeGrafter"/>
</dbReference>
<keyword evidence="5" id="KW-0804">Transcription</keyword>
<dbReference type="InterPro" id="IPR039420">
    <property type="entry name" value="WalR-like"/>
</dbReference>
<dbReference type="AlphaFoldDB" id="A0A556PDX2"/>
<evidence type="ECO:0000313" key="11">
    <source>
        <dbReference type="Proteomes" id="UP000316425"/>
    </source>
</evidence>
<gene>
    <name evidence="10" type="ORF">FPQ13_09740</name>
</gene>
<evidence type="ECO:0000313" key="10">
    <source>
        <dbReference type="EMBL" id="TSJ62595.1"/>
    </source>
</evidence>
<accession>A0A556PDX2</accession>
<keyword evidence="1 6" id="KW-0597">Phosphoprotein</keyword>
<dbReference type="GO" id="GO:0000976">
    <property type="term" value="F:transcription cis-regulatory region binding"/>
    <property type="evidence" value="ECO:0007669"/>
    <property type="project" value="TreeGrafter"/>
</dbReference>
<feature type="DNA-binding region" description="OmpR/PhoB-type" evidence="7">
    <location>
        <begin position="112"/>
        <end position="210"/>
    </location>
</feature>
<dbReference type="PANTHER" id="PTHR48111:SF1">
    <property type="entry name" value="TWO-COMPONENT RESPONSE REGULATOR ORR33"/>
    <property type="match status" value="1"/>
</dbReference>
<dbReference type="CDD" id="cd17574">
    <property type="entry name" value="REC_OmpR"/>
    <property type="match status" value="1"/>
</dbReference>
<sequence>MTALYLKQKGFTVFTAENGDEALEIISHTIPQLILLDIEMPGRDGFEVCQEIRKQLIVPIIFISVRKQLVDKLTSFELGADDYLTKPFDFDELEARIRANIRRYHVNLAKGAKRLKYGDLEIHIDNKLCYLNGELIPLTAKEMKLLIQLAQYPKRIWSHDQLYDDIWSMDATGNIQTVKVHIRNLRKKLEKSNDVKYIHTVRGFGYSFSMEKNDRASR</sequence>
<dbReference type="InterPro" id="IPR001789">
    <property type="entry name" value="Sig_transdc_resp-reg_receiver"/>
</dbReference>
<dbReference type="Gene3D" id="1.10.10.10">
    <property type="entry name" value="Winged helix-like DNA-binding domain superfamily/Winged helix DNA-binding domain"/>
    <property type="match status" value="1"/>
</dbReference>
<dbReference type="PROSITE" id="PS51755">
    <property type="entry name" value="OMPR_PHOB"/>
    <property type="match status" value="1"/>
</dbReference>
<dbReference type="Gene3D" id="6.10.250.690">
    <property type="match status" value="1"/>
</dbReference>
<reference evidence="10 11" key="1">
    <citation type="submission" date="2019-07" db="EMBL/GenBank/DDBJ databases">
        <title>Allobacillus sp. nov. SKP isolated from shrimp paste of Euphausiacea.</title>
        <authorList>
            <person name="Kanchanasin P."/>
            <person name="Tanasupawat S."/>
            <person name="Shi W."/>
            <person name="Wu L."/>
            <person name="Ma J."/>
        </authorList>
    </citation>
    <scope>NUCLEOTIDE SEQUENCE [LARGE SCALE GENOMIC DNA]</scope>
    <source>
        <strain evidence="10 11">SKP4-8</strain>
    </source>
</reference>
<evidence type="ECO:0000256" key="1">
    <source>
        <dbReference type="ARBA" id="ARBA00022553"/>
    </source>
</evidence>
<dbReference type="SMART" id="SM00862">
    <property type="entry name" value="Trans_reg_C"/>
    <property type="match status" value="1"/>
</dbReference>
<comment type="caution">
    <text evidence="10">The sequence shown here is derived from an EMBL/GenBank/DDBJ whole genome shotgun (WGS) entry which is preliminary data.</text>
</comment>
<dbReference type="SMART" id="SM00448">
    <property type="entry name" value="REC"/>
    <property type="match status" value="1"/>
</dbReference>
<feature type="domain" description="OmpR/PhoB-type" evidence="9">
    <location>
        <begin position="112"/>
        <end position="210"/>
    </location>
</feature>
<evidence type="ECO:0000256" key="6">
    <source>
        <dbReference type="PROSITE-ProRule" id="PRU00169"/>
    </source>
</evidence>
<dbReference type="Gene3D" id="3.40.50.2300">
    <property type="match status" value="1"/>
</dbReference>
<evidence type="ECO:0000259" key="9">
    <source>
        <dbReference type="PROSITE" id="PS51755"/>
    </source>
</evidence>
<dbReference type="InterPro" id="IPR001867">
    <property type="entry name" value="OmpR/PhoB-type_DNA-bd"/>
</dbReference>
<dbReference type="InterPro" id="IPR011006">
    <property type="entry name" value="CheY-like_superfamily"/>
</dbReference>
<keyword evidence="4 7" id="KW-0238">DNA-binding</keyword>
<dbReference type="PROSITE" id="PS50110">
    <property type="entry name" value="RESPONSE_REGULATORY"/>
    <property type="match status" value="1"/>
</dbReference>
<evidence type="ECO:0000256" key="2">
    <source>
        <dbReference type="ARBA" id="ARBA00023012"/>
    </source>
</evidence>
<dbReference type="SUPFAM" id="SSF52172">
    <property type="entry name" value="CheY-like"/>
    <property type="match status" value="1"/>
</dbReference>
<keyword evidence="11" id="KW-1185">Reference proteome</keyword>
<dbReference type="PANTHER" id="PTHR48111">
    <property type="entry name" value="REGULATOR OF RPOS"/>
    <property type="match status" value="1"/>
</dbReference>
<dbReference type="GO" id="GO:0006355">
    <property type="term" value="P:regulation of DNA-templated transcription"/>
    <property type="evidence" value="ECO:0007669"/>
    <property type="project" value="InterPro"/>
</dbReference>
<keyword evidence="3" id="KW-0805">Transcription regulation</keyword>
<proteinExistence type="predicted"/>